<feature type="active site" description="Proton acceptor" evidence="1">
    <location>
        <position position="141"/>
    </location>
</feature>
<dbReference type="OrthoDB" id="9801456at2"/>
<dbReference type="NCBIfam" id="TIGR03570">
    <property type="entry name" value="NeuD_NnaD"/>
    <property type="match status" value="1"/>
</dbReference>
<organism evidence="4 5">
    <name type="scientific">Ruminiclostridium hungatei</name>
    <name type="common">Clostridium hungatei</name>
    <dbReference type="NCBI Taxonomy" id="48256"/>
    <lineage>
        <taxon>Bacteria</taxon>
        <taxon>Bacillati</taxon>
        <taxon>Bacillota</taxon>
        <taxon>Clostridia</taxon>
        <taxon>Eubacteriales</taxon>
        <taxon>Oscillospiraceae</taxon>
        <taxon>Ruminiclostridium</taxon>
    </lineage>
</organism>
<keyword evidence="5" id="KW-1185">Reference proteome</keyword>
<dbReference type="Proteomes" id="UP000191554">
    <property type="component" value="Unassembled WGS sequence"/>
</dbReference>
<dbReference type="Gene3D" id="2.160.10.10">
    <property type="entry name" value="Hexapeptide repeat proteins"/>
    <property type="match status" value="1"/>
</dbReference>
<comment type="caution">
    <text evidence="4">The sequence shown here is derived from an EMBL/GenBank/DDBJ whole genome shotgun (WGS) entry which is preliminary data.</text>
</comment>
<evidence type="ECO:0000259" key="3">
    <source>
        <dbReference type="Pfam" id="PF17836"/>
    </source>
</evidence>
<dbReference type="PANTHER" id="PTHR43300">
    <property type="entry name" value="ACETYLTRANSFERASE"/>
    <property type="match status" value="1"/>
</dbReference>
<feature type="site" description="Increases basicity of active site His" evidence="1">
    <location>
        <position position="142"/>
    </location>
</feature>
<dbReference type="STRING" id="48256.CLHUN_25050"/>
<dbReference type="PANTHER" id="PTHR43300:SF7">
    <property type="entry name" value="UDP-N-ACETYLBACILLOSAMINE N-ACETYLTRANSFERASE"/>
    <property type="match status" value="1"/>
</dbReference>
<dbReference type="RefSeq" id="WP_080064931.1">
    <property type="nucleotide sequence ID" value="NZ_MZGX01000016.1"/>
</dbReference>
<accession>A0A1V4SJZ4</accession>
<dbReference type="SUPFAM" id="SSF51161">
    <property type="entry name" value="Trimeric LpxA-like enzymes"/>
    <property type="match status" value="1"/>
</dbReference>
<feature type="binding site" evidence="2">
    <location>
        <position position="73"/>
    </location>
    <ligand>
        <name>substrate</name>
    </ligand>
</feature>
<evidence type="ECO:0000313" key="4">
    <source>
        <dbReference type="EMBL" id="OPX43567.1"/>
    </source>
</evidence>
<dbReference type="EC" id="2.3.1.-" evidence="4"/>
<evidence type="ECO:0000256" key="1">
    <source>
        <dbReference type="PIRSR" id="PIRSR620019-1"/>
    </source>
</evidence>
<reference evidence="4 5" key="1">
    <citation type="submission" date="2017-03" db="EMBL/GenBank/DDBJ databases">
        <title>Genome sequence of Clostridium hungatei DSM 14427.</title>
        <authorList>
            <person name="Poehlein A."/>
            <person name="Daniel R."/>
        </authorList>
    </citation>
    <scope>NUCLEOTIDE SEQUENCE [LARGE SCALE GENOMIC DNA]</scope>
    <source>
        <strain evidence="4 5">DSM 14427</strain>
    </source>
</reference>
<dbReference type="Pfam" id="PF17836">
    <property type="entry name" value="PglD_N"/>
    <property type="match status" value="1"/>
</dbReference>
<name>A0A1V4SJZ4_RUMHU</name>
<dbReference type="AlphaFoldDB" id="A0A1V4SJZ4"/>
<dbReference type="CDD" id="cd03360">
    <property type="entry name" value="LbH_AT_putative"/>
    <property type="match status" value="1"/>
</dbReference>
<dbReference type="InterPro" id="IPR011004">
    <property type="entry name" value="Trimer_LpxA-like_sf"/>
</dbReference>
<feature type="domain" description="PglD N-terminal" evidence="3">
    <location>
        <begin position="3"/>
        <end position="85"/>
    </location>
</feature>
<keyword evidence="4" id="KW-0808">Transferase</keyword>
<dbReference type="GO" id="GO:0016746">
    <property type="term" value="F:acyltransferase activity"/>
    <property type="evidence" value="ECO:0007669"/>
    <property type="project" value="UniProtKB-KW"/>
</dbReference>
<dbReference type="InterPro" id="IPR041561">
    <property type="entry name" value="PglD_N"/>
</dbReference>
<gene>
    <name evidence="4" type="primary">epsM</name>
    <name evidence="4" type="ORF">CLHUN_25050</name>
</gene>
<dbReference type="InterPro" id="IPR050179">
    <property type="entry name" value="Trans_hexapeptide_repeat"/>
</dbReference>
<sequence length="212" mass="22912">MKDIVIYGAGGLGREVLWMIKNINKQKNTWNVLGFIVDYKESWGEEVAGFKVLGGSQWIEDYNKELFVTCAIGKSSVRKLIYEKVSQIEHVHLATLIDPTVRVDESVQVGEGSIICYNSIITVDINIGKGVLLNTGASVGHDASIGDYCTMFTNSMAAGNTLLEEGCEIGSGAFILQGIKVCSGTVVAPVSSVLNNITETGTYVGNPARRMR</sequence>
<proteinExistence type="predicted"/>
<dbReference type="InterPro" id="IPR020019">
    <property type="entry name" value="AcTrfase_PglD-like"/>
</dbReference>
<protein>
    <submittedName>
        <fullName evidence="4">Putative acetyltransferase EpsM</fullName>
        <ecNumber evidence="4">2.3.1.-</ecNumber>
    </submittedName>
</protein>
<evidence type="ECO:0000256" key="2">
    <source>
        <dbReference type="PIRSR" id="PIRSR620019-2"/>
    </source>
</evidence>
<dbReference type="EMBL" id="MZGX01000016">
    <property type="protein sequence ID" value="OPX43567.1"/>
    <property type="molecule type" value="Genomic_DNA"/>
</dbReference>
<keyword evidence="4" id="KW-0012">Acyltransferase</keyword>
<dbReference type="Gene3D" id="3.40.50.20">
    <property type="match status" value="1"/>
</dbReference>
<evidence type="ECO:0000313" key="5">
    <source>
        <dbReference type="Proteomes" id="UP000191554"/>
    </source>
</evidence>